<evidence type="ECO:0008006" key="10">
    <source>
        <dbReference type="Google" id="ProtNLM"/>
    </source>
</evidence>
<keyword evidence="2 5" id="KW-0328">Glycosyltransferase</keyword>
<dbReference type="EMBL" id="KN556885">
    <property type="protein sequence ID" value="KHJ87850.1"/>
    <property type="molecule type" value="Genomic_DNA"/>
</dbReference>
<comment type="similarity">
    <text evidence="5">Belongs to the glycosyltransferase 23 family.</text>
</comment>
<evidence type="ECO:0000259" key="6">
    <source>
        <dbReference type="PROSITE" id="PS50002"/>
    </source>
</evidence>
<keyword evidence="1 4" id="KW-0728">SH3 domain</keyword>
<name>A0A0B1SXC2_OESDE</name>
<evidence type="ECO:0000313" key="8">
    <source>
        <dbReference type="EMBL" id="KHJ87850.1"/>
    </source>
</evidence>
<comment type="caution">
    <text evidence="5">Lacks conserved residue(s) required for the propagation of feature annotation.</text>
</comment>
<evidence type="ECO:0000256" key="1">
    <source>
        <dbReference type="ARBA" id="ARBA00022443"/>
    </source>
</evidence>
<evidence type="ECO:0000259" key="7">
    <source>
        <dbReference type="PROSITE" id="PS51659"/>
    </source>
</evidence>
<dbReference type="FunFam" id="2.30.30.40:FF:000070">
    <property type="entry name" value="Alpha-(1,6)-fucosyltransferase"/>
    <property type="match status" value="1"/>
</dbReference>
<dbReference type="PANTHER" id="PTHR13132:SF29">
    <property type="entry name" value="ALPHA-(1,6)-FUCOSYLTRANSFERASE"/>
    <property type="match status" value="1"/>
</dbReference>
<dbReference type="OrthoDB" id="2014825at2759"/>
<dbReference type="CDD" id="cd11792">
    <property type="entry name" value="SH3_Fut8"/>
    <property type="match status" value="1"/>
</dbReference>
<dbReference type="PANTHER" id="PTHR13132">
    <property type="entry name" value="ALPHA- 1,6 -FUCOSYLTRANSFERASE"/>
    <property type="match status" value="1"/>
</dbReference>
<dbReference type="PROSITE" id="PS51659">
    <property type="entry name" value="GT23"/>
    <property type="match status" value="1"/>
</dbReference>
<protein>
    <recommendedName>
        <fullName evidence="10">Variant SH3 domain protein</fullName>
    </recommendedName>
</protein>
<dbReference type="GO" id="GO:0046921">
    <property type="term" value="F:alpha-(1-&gt;6)-fucosyltransferase activity"/>
    <property type="evidence" value="ECO:0007669"/>
    <property type="project" value="TreeGrafter"/>
</dbReference>
<keyword evidence="3 5" id="KW-0808">Transferase</keyword>
<accession>A0A0B1SXC2</accession>
<dbReference type="InterPro" id="IPR027350">
    <property type="entry name" value="GT23_dom"/>
</dbReference>
<evidence type="ECO:0000256" key="4">
    <source>
        <dbReference type="PROSITE-ProRule" id="PRU00192"/>
    </source>
</evidence>
<dbReference type="AlphaFoldDB" id="A0A0B1SXC2"/>
<proteinExistence type="inferred from homology"/>
<feature type="non-terminal residue" evidence="8">
    <location>
        <position position="1"/>
    </location>
</feature>
<evidence type="ECO:0000256" key="2">
    <source>
        <dbReference type="ARBA" id="ARBA00022676"/>
    </source>
</evidence>
<reference evidence="8 9" key="1">
    <citation type="submission" date="2014-03" db="EMBL/GenBank/DDBJ databases">
        <title>Draft genome of the hookworm Oesophagostomum dentatum.</title>
        <authorList>
            <person name="Mitreva M."/>
        </authorList>
    </citation>
    <scope>NUCLEOTIDE SEQUENCE [LARGE SCALE GENOMIC DNA]</scope>
    <source>
        <strain evidence="8 9">OD-Hann</strain>
    </source>
</reference>
<dbReference type="Gene3D" id="3.40.50.11350">
    <property type="match status" value="1"/>
</dbReference>
<dbReference type="InterPro" id="IPR001452">
    <property type="entry name" value="SH3_domain"/>
</dbReference>
<dbReference type="InterPro" id="IPR036028">
    <property type="entry name" value="SH3-like_dom_sf"/>
</dbReference>
<dbReference type="SUPFAM" id="SSF50044">
    <property type="entry name" value="SH3-domain"/>
    <property type="match status" value="1"/>
</dbReference>
<evidence type="ECO:0000313" key="9">
    <source>
        <dbReference type="Proteomes" id="UP000053660"/>
    </source>
</evidence>
<feature type="domain" description="GT23" evidence="7">
    <location>
        <begin position="1"/>
        <end position="77"/>
    </location>
</feature>
<evidence type="ECO:0000256" key="3">
    <source>
        <dbReference type="ARBA" id="ARBA00022679"/>
    </source>
</evidence>
<dbReference type="GO" id="GO:0006487">
    <property type="term" value="P:protein N-linked glycosylation"/>
    <property type="evidence" value="ECO:0007669"/>
    <property type="project" value="TreeGrafter"/>
</dbReference>
<dbReference type="InterPro" id="IPR035653">
    <property type="entry name" value="Fut8_SH3"/>
</dbReference>
<organism evidence="8 9">
    <name type="scientific">Oesophagostomum dentatum</name>
    <name type="common">Nodular worm</name>
    <dbReference type="NCBI Taxonomy" id="61180"/>
    <lineage>
        <taxon>Eukaryota</taxon>
        <taxon>Metazoa</taxon>
        <taxon>Ecdysozoa</taxon>
        <taxon>Nematoda</taxon>
        <taxon>Chromadorea</taxon>
        <taxon>Rhabditida</taxon>
        <taxon>Rhabditina</taxon>
        <taxon>Rhabditomorpha</taxon>
        <taxon>Strongyloidea</taxon>
        <taxon>Strongylidae</taxon>
        <taxon>Oesophagostomum</taxon>
    </lineage>
</organism>
<dbReference type="PROSITE" id="PS50002">
    <property type="entry name" value="SH3"/>
    <property type="match status" value="1"/>
</dbReference>
<dbReference type="Pfam" id="PF14604">
    <property type="entry name" value="SH3_9"/>
    <property type="match status" value="1"/>
</dbReference>
<sequence>LLSRYANYEVYGDEKTANTAQLESRYTDSSLFGVVRDIRILSLCDYLVCTFSSQVCRMGYELMQVQEGDAGERFHSLDDLYYYGGQHAHELTAVENHVPEASEEIELKVGDVIGVAGNHWDGYSKGVNRRTGAMGLYPSYKAIEKWRIVDFPPLS</sequence>
<gene>
    <name evidence="8" type="ORF">OESDEN_12367</name>
</gene>
<feature type="domain" description="SH3" evidence="6">
    <location>
        <begin position="86"/>
        <end position="147"/>
    </location>
</feature>
<dbReference type="Gene3D" id="2.30.30.40">
    <property type="entry name" value="SH3 Domains"/>
    <property type="match status" value="1"/>
</dbReference>
<evidence type="ECO:0000256" key="5">
    <source>
        <dbReference type="PROSITE-ProRule" id="PRU00992"/>
    </source>
</evidence>
<dbReference type="InterPro" id="IPR045573">
    <property type="entry name" value="Fut8_N_cat"/>
</dbReference>
<dbReference type="Proteomes" id="UP000053660">
    <property type="component" value="Unassembled WGS sequence"/>
</dbReference>
<dbReference type="Pfam" id="PF19745">
    <property type="entry name" value="FUT8_N_cat"/>
    <property type="match status" value="1"/>
</dbReference>
<keyword evidence="9" id="KW-1185">Reference proteome</keyword>